<dbReference type="Proteomes" id="UP000636709">
    <property type="component" value="Unassembled WGS sequence"/>
</dbReference>
<evidence type="ECO:0000313" key="2">
    <source>
        <dbReference type="Proteomes" id="UP000636709"/>
    </source>
</evidence>
<sequence>MEHLFLRCPFALQCWALFNLQVESLKLELRIPFFMDVIILIC</sequence>
<comment type="caution">
    <text evidence="1">The sequence shown here is derived from an EMBL/GenBank/DDBJ whole genome shotgun (WGS) entry which is preliminary data.</text>
</comment>
<accession>A0A835B7D7</accession>
<dbReference type="OrthoDB" id="689540at2759"/>
<protein>
    <submittedName>
        <fullName evidence="1">Uncharacterized protein</fullName>
    </submittedName>
</protein>
<evidence type="ECO:0000313" key="1">
    <source>
        <dbReference type="EMBL" id="KAF8688188.1"/>
    </source>
</evidence>
<proteinExistence type="predicted"/>
<dbReference type="AlphaFoldDB" id="A0A835B7D7"/>
<keyword evidence="2" id="KW-1185">Reference proteome</keyword>
<reference evidence="1" key="1">
    <citation type="submission" date="2020-07" db="EMBL/GenBank/DDBJ databases">
        <title>Genome sequence and genetic diversity analysis of an under-domesticated orphan crop, white fonio (Digitaria exilis).</title>
        <authorList>
            <person name="Bennetzen J.L."/>
            <person name="Chen S."/>
            <person name="Ma X."/>
            <person name="Wang X."/>
            <person name="Yssel A.E.J."/>
            <person name="Chaluvadi S.R."/>
            <person name="Johnson M."/>
            <person name="Gangashetty P."/>
            <person name="Hamidou F."/>
            <person name="Sanogo M.D."/>
            <person name="Zwaenepoel A."/>
            <person name="Wallace J."/>
            <person name="Van De Peer Y."/>
            <person name="Van Deynze A."/>
        </authorList>
    </citation>
    <scope>NUCLEOTIDE SEQUENCE</scope>
    <source>
        <tissue evidence="1">Leaves</tissue>
    </source>
</reference>
<name>A0A835B7D7_9POAL</name>
<organism evidence="1 2">
    <name type="scientific">Digitaria exilis</name>
    <dbReference type="NCBI Taxonomy" id="1010633"/>
    <lineage>
        <taxon>Eukaryota</taxon>
        <taxon>Viridiplantae</taxon>
        <taxon>Streptophyta</taxon>
        <taxon>Embryophyta</taxon>
        <taxon>Tracheophyta</taxon>
        <taxon>Spermatophyta</taxon>
        <taxon>Magnoliopsida</taxon>
        <taxon>Liliopsida</taxon>
        <taxon>Poales</taxon>
        <taxon>Poaceae</taxon>
        <taxon>PACMAD clade</taxon>
        <taxon>Panicoideae</taxon>
        <taxon>Panicodae</taxon>
        <taxon>Paniceae</taxon>
        <taxon>Anthephorinae</taxon>
        <taxon>Digitaria</taxon>
    </lineage>
</organism>
<gene>
    <name evidence="1" type="ORF">HU200_042423</name>
</gene>
<dbReference type="EMBL" id="JACEFO010002041">
    <property type="protein sequence ID" value="KAF8688188.1"/>
    <property type="molecule type" value="Genomic_DNA"/>
</dbReference>